<feature type="transmembrane region" description="Helical" evidence="1">
    <location>
        <begin position="12"/>
        <end position="36"/>
    </location>
</feature>
<dbReference type="EMBL" id="QHHQ01000001">
    <property type="protein sequence ID" value="RAI03463.1"/>
    <property type="molecule type" value="Genomic_DNA"/>
</dbReference>
<dbReference type="AlphaFoldDB" id="A0A8B2NVR8"/>
<reference evidence="2 3" key="1">
    <citation type="submission" date="2018-05" db="EMBL/GenBank/DDBJ databases">
        <title>Acuticoccus sediminis sp. nov., isolated from deep-sea sediment of Indian Ocean.</title>
        <authorList>
            <person name="Liu X."/>
            <person name="Lai Q."/>
            <person name="Du Y."/>
            <person name="Sun F."/>
            <person name="Zhang X."/>
            <person name="Wang S."/>
            <person name="Shao Z."/>
        </authorList>
    </citation>
    <scope>NUCLEOTIDE SEQUENCE [LARGE SCALE GENOMIC DNA]</scope>
    <source>
        <strain evidence="2 3">PTG4-2</strain>
    </source>
</reference>
<keyword evidence="1" id="KW-0472">Membrane</keyword>
<gene>
    <name evidence="2" type="ORF">DLJ53_02855</name>
</gene>
<dbReference type="Proteomes" id="UP000249590">
    <property type="component" value="Unassembled WGS sequence"/>
</dbReference>
<comment type="caution">
    <text evidence="2">The sequence shown here is derived from an EMBL/GenBank/DDBJ whole genome shotgun (WGS) entry which is preliminary data.</text>
</comment>
<keyword evidence="3" id="KW-1185">Reference proteome</keyword>
<feature type="transmembrane region" description="Helical" evidence="1">
    <location>
        <begin position="78"/>
        <end position="105"/>
    </location>
</feature>
<dbReference type="RefSeq" id="WP_111342173.1">
    <property type="nucleotide sequence ID" value="NZ_QHHQ01000001.1"/>
</dbReference>
<keyword evidence="1" id="KW-1133">Transmembrane helix</keyword>
<evidence type="ECO:0000256" key="1">
    <source>
        <dbReference type="SAM" id="Phobius"/>
    </source>
</evidence>
<name>A0A8B2NVR8_9HYPH</name>
<evidence type="ECO:0000313" key="3">
    <source>
        <dbReference type="Proteomes" id="UP000249590"/>
    </source>
</evidence>
<dbReference type="OrthoDB" id="7679120at2"/>
<organism evidence="2 3">
    <name type="scientific">Acuticoccus sediminis</name>
    <dbReference type="NCBI Taxonomy" id="2184697"/>
    <lineage>
        <taxon>Bacteria</taxon>
        <taxon>Pseudomonadati</taxon>
        <taxon>Pseudomonadota</taxon>
        <taxon>Alphaproteobacteria</taxon>
        <taxon>Hyphomicrobiales</taxon>
        <taxon>Amorphaceae</taxon>
        <taxon>Acuticoccus</taxon>
    </lineage>
</organism>
<keyword evidence="1" id="KW-0812">Transmembrane</keyword>
<sequence>MFRTLRWLISLPFQILGYVFFLGALVTGSLSIWRMIQDENAAGMQLGDLWFRLSPETLQLAQPAVQRYLHPAIWDPGILTFLLLPSWLGLIILAALCLLIGQLIYRVR</sequence>
<proteinExistence type="predicted"/>
<protein>
    <submittedName>
        <fullName evidence="2">Uncharacterized protein</fullName>
    </submittedName>
</protein>
<accession>A0A8B2NVR8</accession>
<evidence type="ECO:0000313" key="2">
    <source>
        <dbReference type="EMBL" id="RAI03463.1"/>
    </source>
</evidence>